<organism evidence="1 2">
    <name type="scientific">Limimonas halophila</name>
    <dbReference type="NCBI Taxonomy" id="1082479"/>
    <lineage>
        <taxon>Bacteria</taxon>
        <taxon>Pseudomonadati</taxon>
        <taxon>Pseudomonadota</taxon>
        <taxon>Alphaproteobacteria</taxon>
        <taxon>Rhodospirillales</taxon>
        <taxon>Rhodovibrionaceae</taxon>
        <taxon>Limimonas</taxon>
    </lineage>
</organism>
<evidence type="ECO:0000313" key="1">
    <source>
        <dbReference type="EMBL" id="SDG55221.1"/>
    </source>
</evidence>
<dbReference type="AlphaFoldDB" id="A0A1G7V6U5"/>
<keyword evidence="2" id="KW-1185">Reference proteome</keyword>
<sequence length="127" mass="14594">MTARTNSLLHDETTILRQVIYQKVLIRKHNSQAAPFDEGVLDALRNKKRQVALSLFNKKNEICLINIFSGSISAEYYLYLDNLHQLVKDDDALAGEIRSYVGNDKRVIIEHEDQSGQILMSYLKRVT</sequence>
<proteinExistence type="predicted"/>
<protein>
    <submittedName>
        <fullName evidence="1">Uncharacterized protein</fullName>
    </submittedName>
</protein>
<dbReference type="EMBL" id="FNCE01000022">
    <property type="protein sequence ID" value="SDG55221.1"/>
    <property type="molecule type" value="Genomic_DNA"/>
</dbReference>
<evidence type="ECO:0000313" key="2">
    <source>
        <dbReference type="Proteomes" id="UP000199415"/>
    </source>
</evidence>
<dbReference type="Proteomes" id="UP000199415">
    <property type="component" value="Unassembled WGS sequence"/>
</dbReference>
<accession>A0A1G7V6U5</accession>
<name>A0A1G7V6U5_9PROT</name>
<reference evidence="1 2" key="1">
    <citation type="submission" date="2016-10" db="EMBL/GenBank/DDBJ databases">
        <authorList>
            <person name="de Groot N.N."/>
        </authorList>
    </citation>
    <scope>NUCLEOTIDE SEQUENCE [LARGE SCALE GENOMIC DNA]</scope>
    <source>
        <strain evidence="1 2">DSM 25584</strain>
    </source>
</reference>
<gene>
    <name evidence="1" type="ORF">SAMN05216241_1222</name>
</gene>